<keyword evidence="1 2" id="KW-0732">Signal</keyword>
<gene>
    <name evidence="4" type="ORF">C1280_31410</name>
</gene>
<evidence type="ECO:0000313" key="5">
    <source>
        <dbReference type="Proteomes" id="UP000245802"/>
    </source>
</evidence>
<reference evidence="4 5" key="1">
    <citation type="submission" date="2018-01" db="EMBL/GenBank/DDBJ databases">
        <title>G. obscuriglobus.</title>
        <authorList>
            <person name="Franke J."/>
            <person name="Blomberg W."/>
            <person name="Selmecki A."/>
        </authorList>
    </citation>
    <scope>NUCLEOTIDE SEQUENCE [LARGE SCALE GENOMIC DNA]</scope>
    <source>
        <strain evidence="4 5">DSM 5831</strain>
    </source>
</reference>
<proteinExistence type="predicted"/>
<dbReference type="PANTHER" id="PTHR43037">
    <property type="entry name" value="UNNAMED PRODUCT-RELATED"/>
    <property type="match status" value="1"/>
</dbReference>
<feature type="signal peptide" evidence="2">
    <location>
        <begin position="1"/>
        <end position="19"/>
    </location>
</feature>
<feature type="chain" id="PRO_5016365830" evidence="2">
    <location>
        <begin position="20"/>
        <end position="256"/>
    </location>
</feature>
<dbReference type="Proteomes" id="UP000245802">
    <property type="component" value="Chromosome"/>
</dbReference>
<feature type="domain" description="Dienelactone hydrolase" evidence="3">
    <location>
        <begin position="134"/>
        <end position="231"/>
    </location>
</feature>
<name>A0A2Z3H9D8_9BACT</name>
<evidence type="ECO:0000259" key="3">
    <source>
        <dbReference type="Pfam" id="PF01738"/>
    </source>
</evidence>
<protein>
    <submittedName>
        <fullName evidence="4">Alpha/beta hydrolase</fullName>
    </submittedName>
</protein>
<dbReference type="SUPFAM" id="SSF53474">
    <property type="entry name" value="alpha/beta-Hydrolases"/>
    <property type="match status" value="1"/>
</dbReference>
<organism evidence="4 5">
    <name type="scientific">Gemmata obscuriglobus</name>
    <dbReference type="NCBI Taxonomy" id="114"/>
    <lineage>
        <taxon>Bacteria</taxon>
        <taxon>Pseudomonadati</taxon>
        <taxon>Planctomycetota</taxon>
        <taxon>Planctomycetia</taxon>
        <taxon>Gemmatales</taxon>
        <taxon>Gemmataceae</taxon>
        <taxon>Gemmata</taxon>
    </lineage>
</organism>
<dbReference type="InterPro" id="IPR002925">
    <property type="entry name" value="Dienelactn_hydro"/>
</dbReference>
<dbReference type="PANTHER" id="PTHR43037:SF1">
    <property type="entry name" value="BLL1128 PROTEIN"/>
    <property type="match status" value="1"/>
</dbReference>
<dbReference type="KEGG" id="gog:C1280_31410"/>
<sequence>MKHVLAACALALLTAPVRAAEPEAKEFKADGKSLPYRLLKPADAEPGKRYPLVVLLHGAGERGSDNKKQLVWFWKDKQPSVLTRPEVGAAKAFVLIPQCPEGKKWVEVPWEKGSYTSPEVSEPLKLALALTDSLLKELPIDPDRVSIVGMSMGGYGALDAVQRRPELFAACVPICGAGDPAKAKDIAHVAVWAFHGDADTVVPAKGSRDIVAALKKAGAEPKYTEYPKVGHNSWSPAFEEKEFWNWIFAQKRQTKK</sequence>
<dbReference type="Gene3D" id="3.40.50.1820">
    <property type="entry name" value="alpha/beta hydrolase"/>
    <property type="match status" value="1"/>
</dbReference>
<dbReference type="InterPro" id="IPR050955">
    <property type="entry name" value="Plant_Biomass_Hydrol_Est"/>
</dbReference>
<dbReference type="AlphaFoldDB" id="A0A2Z3H9D8"/>
<evidence type="ECO:0000256" key="1">
    <source>
        <dbReference type="ARBA" id="ARBA00022729"/>
    </source>
</evidence>
<dbReference type="GO" id="GO:0016787">
    <property type="term" value="F:hydrolase activity"/>
    <property type="evidence" value="ECO:0007669"/>
    <property type="project" value="UniProtKB-KW"/>
</dbReference>
<dbReference type="RefSeq" id="WP_010045461.1">
    <property type="nucleotide sequence ID" value="NZ_CP025958.1"/>
</dbReference>
<dbReference type="InterPro" id="IPR029058">
    <property type="entry name" value="AB_hydrolase_fold"/>
</dbReference>
<dbReference type="Pfam" id="PF01738">
    <property type="entry name" value="DLH"/>
    <property type="match status" value="1"/>
</dbReference>
<evidence type="ECO:0000313" key="4">
    <source>
        <dbReference type="EMBL" id="AWM41052.1"/>
    </source>
</evidence>
<evidence type="ECO:0000256" key="2">
    <source>
        <dbReference type="SAM" id="SignalP"/>
    </source>
</evidence>
<keyword evidence="5" id="KW-1185">Reference proteome</keyword>
<keyword evidence="4" id="KW-0378">Hydrolase</keyword>
<dbReference type="OrthoDB" id="9764953at2"/>
<accession>A0A2Z3H9D8</accession>
<dbReference type="EMBL" id="CP025958">
    <property type="protein sequence ID" value="AWM41052.1"/>
    <property type="molecule type" value="Genomic_DNA"/>
</dbReference>